<dbReference type="SUPFAM" id="SSF69118">
    <property type="entry name" value="AhpD-like"/>
    <property type="match status" value="1"/>
</dbReference>
<dbReference type="RefSeq" id="WP_119892238.1">
    <property type="nucleotide sequence ID" value="NZ_CP032419.1"/>
</dbReference>
<dbReference type="PANTHER" id="PTHR34846">
    <property type="entry name" value="4-CARBOXYMUCONOLACTONE DECARBOXYLASE FAMILY PROTEIN (AFU_ORTHOLOGUE AFUA_6G11590)"/>
    <property type="match status" value="1"/>
</dbReference>
<feature type="domain" description="Carboxymuconolactone decarboxylase-like" evidence="1">
    <location>
        <begin position="39"/>
        <end position="97"/>
    </location>
</feature>
<organism evidence="2 3">
    <name type="scientific">Pseudomonas cavernae</name>
    <dbReference type="NCBI Taxonomy" id="2320867"/>
    <lineage>
        <taxon>Bacteria</taxon>
        <taxon>Pseudomonadati</taxon>
        <taxon>Pseudomonadota</taxon>
        <taxon>Gammaproteobacteria</taxon>
        <taxon>Pseudomonadales</taxon>
        <taxon>Pseudomonadaceae</taxon>
        <taxon>Pseudomonas</taxon>
    </lineage>
</organism>
<evidence type="ECO:0000313" key="2">
    <source>
        <dbReference type="EMBL" id="AYC31613.1"/>
    </source>
</evidence>
<keyword evidence="3" id="KW-1185">Reference proteome</keyword>
<evidence type="ECO:0000259" key="1">
    <source>
        <dbReference type="Pfam" id="PF02627"/>
    </source>
</evidence>
<proteinExistence type="predicted"/>
<dbReference type="PANTHER" id="PTHR34846:SF11">
    <property type="entry name" value="4-CARBOXYMUCONOLACTONE DECARBOXYLASE FAMILY PROTEIN (AFU_ORTHOLOGUE AFUA_6G11590)"/>
    <property type="match status" value="1"/>
</dbReference>
<dbReference type="InterPro" id="IPR003779">
    <property type="entry name" value="CMD-like"/>
</dbReference>
<dbReference type="KEGG" id="pcav:D3880_04040"/>
<gene>
    <name evidence="2" type="ORF">D3880_04040</name>
</gene>
<reference evidence="3" key="1">
    <citation type="submission" date="2018-09" db="EMBL/GenBank/DDBJ databases">
        <authorList>
            <person name="Zhu H."/>
        </authorList>
    </citation>
    <scope>NUCLEOTIDE SEQUENCE [LARGE SCALE GENOMIC DNA]</scope>
    <source>
        <strain evidence="3">K2W31S-8</strain>
    </source>
</reference>
<dbReference type="EMBL" id="CP032419">
    <property type="protein sequence ID" value="AYC31613.1"/>
    <property type="molecule type" value="Genomic_DNA"/>
</dbReference>
<evidence type="ECO:0000313" key="3">
    <source>
        <dbReference type="Proteomes" id="UP000265560"/>
    </source>
</evidence>
<dbReference type="InterPro" id="IPR029032">
    <property type="entry name" value="AhpD-like"/>
</dbReference>
<dbReference type="OrthoDB" id="4704294at2"/>
<dbReference type="Proteomes" id="UP000265560">
    <property type="component" value="Chromosome"/>
</dbReference>
<dbReference type="Pfam" id="PF02627">
    <property type="entry name" value="CMD"/>
    <property type="match status" value="1"/>
</dbReference>
<name>A0A385Z185_9PSED</name>
<protein>
    <submittedName>
        <fullName evidence="2">Carboxymuconolactone decarboxylase family protein</fullName>
    </submittedName>
</protein>
<dbReference type="Gene3D" id="1.20.1290.10">
    <property type="entry name" value="AhpD-like"/>
    <property type="match status" value="1"/>
</dbReference>
<sequence length="186" mass="20706">MSVSIALPEDHELPKEVAALLKQLPPANIFRMMANAPSSLAGFIQLASSILMNSEFDARKREIAILRIGKVTASIYEWEQHVLIAQRAGVTPEEIAQIDVDGPVTGLDEEGRLLCRVAEEISLNVRLSDEALALLLERYGRRQTTELILCCSYFNMVSRFLESTRVELDADLKKLHTESNGQLKLG</sequence>
<accession>A0A385Z185</accession>
<dbReference type="GO" id="GO:0051920">
    <property type="term" value="F:peroxiredoxin activity"/>
    <property type="evidence" value="ECO:0007669"/>
    <property type="project" value="InterPro"/>
</dbReference>
<dbReference type="AlphaFoldDB" id="A0A385Z185"/>